<dbReference type="Gene3D" id="3.40.140.10">
    <property type="entry name" value="Cytidine Deaminase, domain 2"/>
    <property type="match status" value="1"/>
</dbReference>
<dbReference type="InterPro" id="IPR016192">
    <property type="entry name" value="APOBEC/CMP_deaminase_Zn-bd"/>
</dbReference>
<feature type="domain" description="CMP/dCMP-type deaminase" evidence="5">
    <location>
        <begin position="75"/>
        <end position="212"/>
    </location>
</feature>
<dbReference type="PANTHER" id="PTHR11086">
    <property type="entry name" value="DEOXYCYTIDYLATE DEAMINASE-RELATED"/>
    <property type="match status" value="1"/>
</dbReference>
<dbReference type="EMBL" id="MHVS01000005">
    <property type="protein sequence ID" value="OHA96306.1"/>
    <property type="molecule type" value="Genomic_DNA"/>
</dbReference>
<keyword evidence="2" id="KW-0479">Metal-binding</keyword>
<reference evidence="6 7" key="1">
    <citation type="journal article" date="2016" name="Nat. Commun.">
        <title>Thousands of microbial genomes shed light on interconnected biogeochemical processes in an aquifer system.</title>
        <authorList>
            <person name="Anantharaman K."/>
            <person name="Brown C.T."/>
            <person name="Hug L.A."/>
            <person name="Sharon I."/>
            <person name="Castelle C.J."/>
            <person name="Probst A.J."/>
            <person name="Thomas B.C."/>
            <person name="Singh A."/>
            <person name="Wilkins M.J."/>
            <person name="Karaoz U."/>
            <person name="Brodie E.L."/>
            <person name="Williams K.H."/>
            <person name="Hubbard S.S."/>
            <person name="Banfield J.F."/>
        </authorList>
    </citation>
    <scope>NUCLEOTIDE SEQUENCE [LARGE SCALE GENOMIC DNA]</scope>
</reference>
<dbReference type="InterPro" id="IPR015517">
    <property type="entry name" value="dCMP_deaminase-rel"/>
</dbReference>
<proteinExistence type="inferred from homology"/>
<name>A0A1G2TG86_9BACT</name>
<gene>
    <name evidence="6" type="ORF">A3D49_00180</name>
</gene>
<dbReference type="PROSITE" id="PS51747">
    <property type="entry name" value="CYT_DCMP_DEAMINASES_2"/>
    <property type="match status" value="1"/>
</dbReference>
<dbReference type="InterPro" id="IPR016193">
    <property type="entry name" value="Cytidine_deaminase-like"/>
</dbReference>
<accession>A0A1G2TG86</accession>
<evidence type="ECO:0000313" key="6">
    <source>
        <dbReference type="EMBL" id="OHA96306.1"/>
    </source>
</evidence>
<protein>
    <recommendedName>
        <fullName evidence="5">CMP/dCMP-type deaminase domain-containing protein</fullName>
    </recommendedName>
</protein>
<dbReference type="AlphaFoldDB" id="A0A1G2TG86"/>
<evidence type="ECO:0000313" key="7">
    <source>
        <dbReference type="Proteomes" id="UP000177279"/>
    </source>
</evidence>
<comment type="similarity">
    <text evidence="1">Belongs to the cytidine and deoxycytidylate deaminase family.</text>
</comment>
<dbReference type="Proteomes" id="UP000177279">
    <property type="component" value="Unassembled WGS sequence"/>
</dbReference>
<dbReference type="GO" id="GO:0004132">
    <property type="term" value="F:dCMP deaminase activity"/>
    <property type="evidence" value="ECO:0007669"/>
    <property type="project" value="TreeGrafter"/>
</dbReference>
<dbReference type="Pfam" id="PF00383">
    <property type="entry name" value="dCMP_cyt_deam_1"/>
    <property type="match status" value="1"/>
</dbReference>
<keyword evidence="4" id="KW-0862">Zinc</keyword>
<keyword evidence="3" id="KW-0378">Hydrolase</keyword>
<evidence type="ECO:0000256" key="2">
    <source>
        <dbReference type="ARBA" id="ARBA00022723"/>
    </source>
</evidence>
<organism evidence="6 7">
    <name type="scientific">Candidatus Zambryskibacteria bacterium RIFCSPHIGHO2_02_FULL_43_37</name>
    <dbReference type="NCBI Taxonomy" id="1802749"/>
    <lineage>
        <taxon>Bacteria</taxon>
        <taxon>Candidatus Zambryskiibacteriota</taxon>
    </lineage>
</organism>
<evidence type="ECO:0000256" key="1">
    <source>
        <dbReference type="ARBA" id="ARBA00006576"/>
    </source>
</evidence>
<evidence type="ECO:0000259" key="5">
    <source>
        <dbReference type="PROSITE" id="PS51747"/>
    </source>
</evidence>
<sequence length="217" mass="24347">MNLAPSVSILEKNSLDELSDFEEIVLFDDEIGRGLSEKYLKDKNIVWDTAFLRWNKMNAVTQNPVDSKQIVSSRDFDKKMIELAYKEAEKSSDWWRHVGAILIKDGKVISTRYNKHAVTENTAYIEGEPRSNFDAGKAIADLVIFEHGEATLIADSARRGVSTLGAEIYVTTFPCPSCAMAIANAGIKKVYYKEGYSLLDAEKILKNANVELICVRE</sequence>
<evidence type="ECO:0000256" key="4">
    <source>
        <dbReference type="ARBA" id="ARBA00022833"/>
    </source>
</evidence>
<dbReference type="InterPro" id="IPR002125">
    <property type="entry name" value="CMP_dCMP_dom"/>
</dbReference>
<dbReference type="PANTHER" id="PTHR11086:SF18">
    <property type="entry name" value="DEOXYCYTIDYLATE DEAMINASE"/>
    <property type="match status" value="1"/>
</dbReference>
<dbReference type="PROSITE" id="PS00903">
    <property type="entry name" value="CYT_DCMP_DEAMINASES_1"/>
    <property type="match status" value="1"/>
</dbReference>
<dbReference type="SUPFAM" id="SSF53927">
    <property type="entry name" value="Cytidine deaminase-like"/>
    <property type="match status" value="1"/>
</dbReference>
<comment type="caution">
    <text evidence="6">The sequence shown here is derived from an EMBL/GenBank/DDBJ whole genome shotgun (WGS) entry which is preliminary data.</text>
</comment>
<dbReference type="GO" id="GO:0008270">
    <property type="term" value="F:zinc ion binding"/>
    <property type="evidence" value="ECO:0007669"/>
    <property type="project" value="InterPro"/>
</dbReference>
<dbReference type="GO" id="GO:0005737">
    <property type="term" value="C:cytoplasm"/>
    <property type="evidence" value="ECO:0007669"/>
    <property type="project" value="TreeGrafter"/>
</dbReference>
<evidence type="ECO:0000256" key="3">
    <source>
        <dbReference type="ARBA" id="ARBA00022801"/>
    </source>
</evidence>